<dbReference type="STRING" id="74557.A0A1V9Y881"/>
<feature type="non-terminal residue" evidence="1">
    <location>
        <position position="1"/>
    </location>
</feature>
<dbReference type="Proteomes" id="UP000243217">
    <property type="component" value="Unassembled WGS sequence"/>
</dbReference>
<evidence type="ECO:0000313" key="1">
    <source>
        <dbReference type="EMBL" id="OQR81927.1"/>
    </source>
</evidence>
<comment type="caution">
    <text evidence="1">The sequence shown here is derived from an EMBL/GenBank/DDBJ whole genome shotgun (WGS) entry which is preliminary data.</text>
</comment>
<name>A0A1V9Y881_9STRA</name>
<accession>A0A1V9Y881</accession>
<reference evidence="1 2" key="1">
    <citation type="journal article" date="2014" name="Genome Biol. Evol.">
        <title>The secreted proteins of Achlya hypogyna and Thraustotheca clavata identify the ancestral oomycete secretome and reveal gene acquisitions by horizontal gene transfer.</title>
        <authorList>
            <person name="Misner I."/>
            <person name="Blouin N."/>
            <person name="Leonard G."/>
            <person name="Richards T.A."/>
            <person name="Lane C.E."/>
        </authorList>
    </citation>
    <scope>NUCLEOTIDE SEQUENCE [LARGE SCALE GENOMIC DNA]</scope>
    <source>
        <strain evidence="1 2">ATCC 34112</strain>
    </source>
</reference>
<keyword evidence="2" id="KW-1185">Reference proteome</keyword>
<dbReference type="AlphaFoldDB" id="A0A1V9Y881"/>
<proteinExistence type="predicted"/>
<sequence length="154" mass="18154">KICHITILLIVIERKVNYQDDDEVLFQVQSIIALRCTKGNGRFFVAQLLDDVTQSMLDHSNANVNVLYYDKQRNGKFKLRNYGVAPIRSLMCVIELDQVNDNEFEIPRHYHYRVSVFVRVSLMIIVKDQSCIKMCSKWERYCKGFNSSYEFTKK</sequence>
<gene>
    <name evidence="1" type="ORF">THRCLA_23274</name>
</gene>
<evidence type="ECO:0000313" key="2">
    <source>
        <dbReference type="Proteomes" id="UP000243217"/>
    </source>
</evidence>
<organism evidence="1 2">
    <name type="scientific">Thraustotheca clavata</name>
    <dbReference type="NCBI Taxonomy" id="74557"/>
    <lineage>
        <taxon>Eukaryota</taxon>
        <taxon>Sar</taxon>
        <taxon>Stramenopiles</taxon>
        <taxon>Oomycota</taxon>
        <taxon>Saprolegniomycetes</taxon>
        <taxon>Saprolegniales</taxon>
        <taxon>Achlyaceae</taxon>
        <taxon>Thraustotheca</taxon>
    </lineage>
</organism>
<protein>
    <submittedName>
        <fullName evidence="1">Uncharacterized protein</fullName>
    </submittedName>
</protein>
<dbReference type="EMBL" id="JNBS01004869">
    <property type="protein sequence ID" value="OQR81927.1"/>
    <property type="molecule type" value="Genomic_DNA"/>
</dbReference>